<gene>
    <name evidence="8" type="ORF">SAMN05421508_106190</name>
</gene>
<dbReference type="PANTHER" id="PTHR35936:SF35">
    <property type="entry name" value="L-CYSTINE-BINDING PROTEIN TCYJ"/>
    <property type="match status" value="1"/>
</dbReference>
<evidence type="ECO:0000256" key="1">
    <source>
        <dbReference type="ARBA" id="ARBA00004196"/>
    </source>
</evidence>
<dbReference type="InterPro" id="IPR001638">
    <property type="entry name" value="Solute-binding_3/MltF_N"/>
</dbReference>
<dbReference type="AlphaFoldDB" id="A0A286GN67"/>
<evidence type="ECO:0000259" key="7">
    <source>
        <dbReference type="SMART" id="SM00079"/>
    </source>
</evidence>
<keyword evidence="3 5" id="KW-0732">Signal</keyword>
<keyword evidence="9" id="KW-1185">Reference proteome</keyword>
<dbReference type="SMART" id="SM00062">
    <property type="entry name" value="PBPb"/>
    <property type="match status" value="1"/>
</dbReference>
<dbReference type="PROSITE" id="PS01039">
    <property type="entry name" value="SBP_BACTERIAL_3"/>
    <property type="match status" value="1"/>
</dbReference>
<accession>A0A286GN67</accession>
<comment type="subcellular location">
    <subcellularLocation>
        <location evidence="1">Cell envelope</location>
    </subcellularLocation>
</comment>
<proteinExistence type="inferred from homology"/>
<dbReference type="SUPFAM" id="SSF53850">
    <property type="entry name" value="Periplasmic binding protein-like II"/>
    <property type="match status" value="1"/>
</dbReference>
<evidence type="ECO:0000259" key="6">
    <source>
        <dbReference type="SMART" id="SM00062"/>
    </source>
</evidence>
<dbReference type="PANTHER" id="PTHR35936">
    <property type="entry name" value="MEMBRANE-BOUND LYTIC MUREIN TRANSGLYCOSYLASE F"/>
    <property type="match status" value="1"/>
</dbReference>
<feature type="domain" description="Ionotropic glutamate receptor C-terminal" evidence="7">
    <location>
        <begin position="43"/>
        <end position="263"/>
    </location>
</feature>
<dbReference type="SMART" id="SM00079">
    <property type="entry name" value="PBPe"/>
    <property type="match status" value="1"/>
</dbReference>
<evidence type="ECO:0000313" key="9">
    <source>
        <dbReference type="Proteomes" id="UP000219621"/>
    </source>
</evidence>
<feature type="chain" id="PRO_5012741602" evidence="5">
    <location>
        <begin position="30"/>
        <end position="267"/>
    </location>
</feature>
<feature type="signal peptide" evidence="5">
    <location>
        <begin position="1"/>
        <end position="29"/>
    </location>
</feature>
<name>A0A286GN67_9PROT</name>
<dbReference type="RefSeq" id="WP_097279955.1">
    <property type="nucleotide sequence ID" value="NZ_OCNJ01000006.1"/>
</dbReference>
<evidence type="ECO:0000256" key="2">
    <source>
        <dbReference type="ARBA" id="ARBA00010333"/>
    </source>
</evidence>
<dbReference type="OrthoDB" id="6192933at2"/>
<dbReference type="Gene3D" id="3.40.190.10">
    <property type="entry name" value="Periplasmic binding protein-like II"/>
    <property type="match status" value="2"/>
</dbReference>
<dbReference type="NCBIfam" id="NF008426">
    <property type="entry name" value="PRK11260.1"/>
    <property type="match status" value="1"/>
</dbReference>
<sequence length="267" mass="28831">MQLSRLRGLVAAATLAAAGLGLGAGAAVAQDKSLLDQIKERGSILIGVEGTYPPFNYTDEKGELIGFEVDFAKAVAEEMGVKAEFVPTKWDGMLAGLDSERFDAIMNQVTITPEREQKYDFTQPYTVSGIQIITTKDKADELTTPQALEGQAVGVGLGTNYEEWLRENAPGADVRTYEGNVASLQDLRVGRLDALLNDRLMAGYLLRQSDGSVVAAGEPFAKQRMGIAIRKGNPELQKALNDAVDSLRKSGELAEISKEWFGSDVTQ</sequence>
<dbReference type="GO" id="GO:0016020">
    <property type="term" value="C:membrane"/>
    <property type="evidence" value="ECO:0007669"/>
    <property type="project" value="InterPro"/>
</dbReference>
<dbReference type="Pfam" id="PF00497">
    <property type="entry name" value="SBP_bac_3"/>
    <property type="match status" value="1"/>
</dbReference>
<dbReference type="Proteomes" id="UP000219621">
    <property type="component" value="Unassembled WGS sequence"/>
</dbReference>
<dbReference type="GO" id="GO:0030313">
    <property type="term" value="C:cell envelope"/>
    <property type="evidence" value="ECO:0007669"/>
    <property type="project" value="UniProtKB-SubCell"/>
</dbReference>
<evidence type="ECO:0000256" key="5">
    <source>
        <dbReference type="SAM" id="SignalP"/>
    </source>
</evidence>
<protein>
    <submittedName>
        <fullName evidence="8">L-cystine-binding protein /Diaminopimelate-binding protein</fullName>
    </submittedName>
</protein>
<evidence type="ECO:0000256" key="3">
    <source>
        <dbReference type="ARBA" id="ARBA00022729"/>
    </source>
</evidence>
<evidence type="ECO:0000313" key="8">
    <source>
        <dbReference type="EMBL" id="SOD96977.1"/>
    </source>
</evidence>
<dbReference type="InterPro" id="IPR001320">
    <property type="entry name" value="Iontro_rcpt_C"/>
</dbReference>
<dbReference type="EMBL" id="OCNJ01000006">
    <property type="protein sequence ID" value="SOD96977.1"/>
    <property type="molecule type" value="Genomic_DNA"/>
</dbReference>
<dbReference type="GO" id="GO:0015276">
    <property type="term" value="F:ligand-gated monoatomic ion channel activity"/>
    <property type="evidence" value="ECO:0007669"/>
    <property type="project" value="InterPro"/>
</dbReference>
<comment type="similarity">
    <text evidence="2 4">Belongs to the bacterial solute-binding protein 3 family.</text>
</comment>
<dbReference type="InterPro" id="IPR018313">
    <property type="entry name" value="SBP_3_CS"/>
</dbReference>
<reference evidence="8 9" key="1">
    <citation type="submission" date="2017-09" db="EMBL/GenBank/DDBJ databases">
        <authorList>
            <person name="Ehlers B."/>
            <person name="Leendertz F.H."/>
        </authorList>
    </citation>
    <scope>NUCLEOTIDE SEQUENCE [LARGE SCALE GENOMIC DNA]</scope>
    <source>
        <strain evidence="8 9">USBA 140</strain>
    </source>
</reference>
<organism evidence="8 9">
    <name type="scientific">Caenispirillum bisanense</name>
    <dbReference type="NCBI Taxonomy" id="414052"/>
    <lineage>
        <taxon>Bacteria</taxon>
        <taxon>Pseudomonadati</taxon>
        <taxon>Pseudomonadota</taxon>
        <taxon>Alphaproteobacteria</taxon>
        <taxon>Rhodospirillales</taxon>
        <taxon>Novispirillaceae</taxon>
        <taxon>Caenispirillum</taxon>
    </lineage>
</organism>
<evidence type="ECO:0000256" key="4">
    <source>
        <dbReference type="RuleBase" id="RU003744"/>
    </source>
</evidence>
<feature type="domain" description="Solute-binding protein family 3/N-terminal" evidence="6">
    <location>
        <begin position="43"/>
        <end position="264"/>
    </location>
</feature>